<evidence type="ECO:0000313" key="3">
    <source>
        <dbReference type="Proteomes" id="UP000192520"/>
    </source>
</evidence>
<reference evidence="3" key="1">
    <citation type="submission" date="2017-03" db="EMBL/GenBank/DDBJ databases">
        <title>Novel pathways for hydrocarbon cycling and metabolic interdependencies in hydrothermal sediment communities.</title>
        <authorList>
            <person name="Dombrowski N."/>
            <person name="Seitz K."/>
            <person name="Teske A."/>
            <person name="Baker B."/>
        </authorList>
    </citation>
    <scope>NUCLEOTIDE SEQUENCE [LARGE SCALE GENOMIC DNA]</scope>
</reference>
<gene>
    <name evidence="2" type="ORF">B5M47_00415</name>
</gene>
<keyword evidence="1" id="KW-0472">Membrane</keyword>
<dbReference type="EMBL" id="MZGJ01000003">
    <property type="protein sequence ID" value="OQX51453.1"/>
    <property type="molecule type" value="Genomic_DNA"/>
</dbReference>
<evidence type="ECO:0000256" key="1">
    <source>
        <dbReference type="SAM" id="Phobius"/>
    </source>
</evidence>
<organism evidence="2 3">
    <name type="scientific">candidate division CPR3 bacterium 4484_211</name>
    <dbReference type="NCBI Taxonomy" id="1968527"/>
    <lineage>
        <taxon>Bacteria</taxon>
        <taxon>Bacteria division CPR3</taxon>
    </lineage>
</organism>
<proteinExistence type="predicted"/>
<accession>A0A1W9P105</accession>
<sequence>MRRQIEKKGKEKMFRGKNRKLSVRVGNKWVPYKDLKKREWPWWAHCITAGVICLLIPLVFLALVNQCTASKMTKVYGDYPWKITVETNGQITYYYASDCEWNQSHEILTIRHYLREDGRCGDELSLSVHYGLITVGPNEWFK</sequence>
<keyword evidence="1" id="KW-1133">Transmembrane helix</keyword>
<dbReference type="AlphaFoldDB" id="A0A1W9P105"/>
<dbReference type="Proteomes" id="UP000192520">
    <property type="component" value="Unassembled WGS sequence"/>
</dbReference>
<comment type="caution">
    <text evidence="2">The sequence shown here is derived from an EMBL/GenBank/DDBJ whole genome shotgun (WGS) entry which is preliminary data.</text>
</comment>
<protein>
    <submittedName>
        <fullName evidence="2">Uncharacterized protein</fullName>
    </submittedName>
</protein>
<evidence type="ECO:0000313" key="2">
    <source>
        <dbReference type="EMBL" id="OQX51453.1"/>
    </source>
</evidence>
<keyword evidence="1" id="KW-0812">Transmembrane</keyword>
<name>A0A1W9P105_UNCC3</name>
<feature type="transmembrane region" description="Helical" evidence="1">
    <location>
        <begin position="42"/>
        <end position="64"/>
    </location>
</feature>